<feature type="transmembrane region" description="Helical" evidence="6">
    <location>
        <begin position="21"/>
        <end position="40"/>
    </location>
</feature>
<evidence type="ECO:0000256" key="5">
    <source>
        <dbReference type="ARBA" id="ARBA00023136"/>
    </source>
</evidence>
<accession>A0A7X0NK75</accession>
<organism evidence="9 10">
    <name type="scientific">Thalassotalea piscium</name>
    <dbReference type="NCBI Taxonomy" id="1230533"/>
    <lineage>
        <taxon>Bacteria</taxon>
        <taxon>Pseudomonadati</taxon>
        <taxon>Pseudomonadota</taxon>
        <taxon>Gammaproteobacteria</taxon>
        <taxon>Alteromonadales</taxon>
        <taxon>Colwelliaceae</taxon>
        <taxon>Thalassotalea</taxon>
    </lineage>
</organism>
<dbReference type="PROSITE" id="PS51257">
    <property type="entry name" value="PROKAR_LIPOPROTEIN"/>
    <property type="match status" value="1"/>
</dbReference>
<protein>
    <submittedName>
        <fullName evidence="9">Putative ABC transport system permease protein</fullName>
    </submittedName>
</protein>
<evidence type="ECO:0000313" key="9">
    <source>
        <dbReference type="EMBL" id="MBB6544930.1"/>
    </source>
</evidence>
<name>A0A7X0NK75_9GAMM</name>
<proteinExistence type="predicted"/>
<dbReference type="PANTHER" id="PTHR30572:SF18">
    <property type="entry name" value="ABC-TYPE MACROLIDE FAMILY EXPORT SYSTEM PERMEASE COMPONENT 2"/>
    <property type="match status" value="1"/>
</dbReference>
<dbReference type="RefSeq" id="WP_184426506.1">
    <property type="nucleotide sequence ID" value="NZ_AP027362.1"/>
</dbReference>
<keyword evidence="2" id="KW-1003">Cell membrane</keyword>
<keyword evidence="5 6" id="KW-0472">Membrane</keyword>
<dbReference type="InterPro" id="IPR050250">
    <property type="entry name" value="Macrolide_Exporter_MacB"/>
</dbReference>
<evidence type="ECO:0000259" key="7">
    <source>
        <dbReference type="Pfam" id="PF02687"/>
    </source>
</evidence>
<dbReference type="GO" id="GO:0005886">
    <property type="term" value="C:plasma membrane"/>
    <property type="evidence" value="ECO:0007669"/>
    <property type="project" value="UniProtKB-SubCell"/>
</dbReference>
<keyword evidence="10" id="KW-1185">Reference proteome</keyword>
<dbReference type="EMBL" id="JACHHU010000040">
    <property type="protein sequence ID" value="MBB6544930.1"/>
    <property type="molecule type" value="Genomic_DNA"/>
</dbReference>
<evidence type="ECO:0000259" key="8">
    <source>
        <dbReference type="Pfam" id="PF12704"/>
    </source>
</evidence>
<sequence>MFTYYIKLAFKSLKKTPFSTSLMILAIACGIGISMTALTLNHVRSADPIPEKSGQLFSLQLQASGKHSTWQTSDNVPLQVTYQDATNIMRTLPEYKHTPMFKTGYAVRSSDPKFAPLIHSARVTNRHFFSMFNITFLYGSVWSEKVDENPANLVVISEELNQKLFGGGDNTGEKIYLDKEAFRIVGIINPWAPSPNYYDLNNGVFVDPEHVFIPFSLSAITELNSWGNNNGWKEEAIHTYQAKLTSENLWLQYWFELPNKEAYEHVKQHLTGYVAQQKKLGRFERDDARSVLRNVKEWLAYNNVVGDDSNVLVGVSFLFLSVCLVNTIGLLLAKFLRSAPNVGVRRALGASKEQVFSQHLVEVGVLGLLGGLLGLVFAQVGLILLKTHFDGYDVLATMDLTMLLSAPIIAVVATVLAGIYPAWRVCTTLPSIYLKTQ</sequence>
<reference evidence="9 10" key="1">
    <citation type="submission" date="2020-08" db="EMBL/GenBank/DDBJ databases">
        <title>Genomic Encyclopedia of Type Strains, Phase IV (KMG-IV): sequencing the most valuable type-strain genomes for metagenomic binning, comparative biology and taxonomic classification.</title>
        <authorList>
            <person name="Goeker M."/>
        </authorList>
    </citation>
    <scope>NUCLEOTIDE SEQUENCE [LARGE SCALE GENOMIC DNA]</scope>
    <source>
        <strain evidence="9 10">DSM 26287</strain>
    </source>
</reference>
<dbReference type="GO" id="GO:0022857">
    <property type="term" value="F:transmembrane transporter activity"/>
    <property type="evidence" value="ECO:0007669"/>
    <property type="project" value="TreeGrafter"/>
</dbReference>
<gene>
    <name evidence="9" type="ORF">HNQ55_003464</name>
</gene>
<feature type="domain" description="MacB-like periplasmic core" evidence="8">
    <location>
        <begin position="20"/>
        <end position="222"/>
    </location>
</feature>
<feature type="transmembrane region" description="Helical" evidence="6">
    <location>
        <begin position="311"/>
        <end position="336"/>
    </location>
</feature>
<feature type="transmembrane region" description="Helical" evidence="6">
    <location>
        <begin position="360"/>
        <end position="384"/>
    </location>
</feature>
<evidence type="ECO:0000256" key="6">
    <source>
        <dbReference type="SAM" id="Phobius"/>
    </source>
</evidence>
<keyword evidence="4 6" id="KW-1133">Transmembrane helix</keyword>
<dbReference type="Proteomes" id="UP000537141">
    <property type="component" value="Unassembled WGS sequence"/>
</dbReference>
<comment type="subcellular location">
    <subcellularLocation>
        <location evidence="1">Cell membrane</location>
        <topology evidence="1">Multi-pass membrane protein</topology>
    </subcellularLocation>
</comment>
<keyword evidence="3 6" id="KW-0812">Transmembrane</keyword>
<evidence type="ECO:0000313" key="10">
    <source>
        <dbReference type="Proteomes" id="UP000537141"/>
    </source>
</evidence>
<evidence type="ECO:0000256" key="1">
    <source>
        <dbReference type="ARBA" id="ARBA00004651"/>
    </source>
</evidence>
<feature type="domain" description="ABC3 transporter permease C-terminal" evidence="7">
    <location>
        <begin position="315"/>
        <end position="428"/>
    </location>
</feature>
<evidence type="ECO:0000256" key="4">
    <source>
        <dbReference type="ARBA" id="ARBA00022989"/>
    </source>
</evidence>
<dbReference type="AlphaFoldDB" id="A0A7X0NK75"/>
<comment type="caution">
    <text evidence="9">The sequence shown here is derived from an EMBL/GenBank/DDBJ whole genome shotgun (WGS) entry which is preliminary data.</text>
</comment>
<dbReference type="InterPro" id="IPR025857">
    <property type="entry name" value="MacB_PCD"/>
</dbReference>
<dbReference type="InterPro" id="IPR003838">
    <property type="entry name" value="ABC3_permease_C"/>
</dbReference>
<evidence type="ECO:0000256" key="2">
    <source>
        <dbReference type="ARBA" id="ARBA00022475"/>
    </source>
</evidence>
<dbReference type="Pfam" id="PF02687">
    <property type="entry name" value="FtsX"/>
    <property type="match status" value="1"/>
</dbReference>
<evidence type="ECO:0000256" key="3">
    <source>
        <dbReference type="ARBA" id="ARBA00022692"/>
    </source>
</evidence>
<dbReference type="PANTHER" id="PTHR30572">
    <property type="entry name" value="MEMBRANE COMPONENT OF TRANSPORTER-RELATED"/>
    <property type="match status" value="1"/>
</dbReference>
<dbReference type="Pfam" id="PF12704">
    <property type="entry name" value="MacB_PCD"/>
    <property type="match status" value="1"/>
</dbReference>
<feature type="transmembrane region" description="Helical" evidence="6">
    <location>
        <begin position="404"/>
        <end position="423"/>
    </location>
</feature>